<dbReference type="InterPro" id="IPR042469">
    <property type="entry name" value="HECTD3"/>
</dbReference>
<evidence type="ECO:0008006" key="7">
    <source>
        <dbReference type="Google" id="ProtNLM"/>
    </source>
</evidence>
<comment type="caution">
    <text evidence="5">The sequence shown here is derived from an EMBL/GenBank/DDBJ whole genome shotgun (WGS) entry which is preliminary data.</text>
</comment>
<feature type="active site" description="Glycyl thioester intermediate" evidence="2">
    <location>
        <position position="792"/>
    </location>
</feature>
<reference evidence="5 6" key="1">
    <citation type="submission" date="2024-11" db="EMBL/GenBank/DDBJ databases">
        <title>Chromosome-level genome assembly of the freshwater bivalve Anodonta woodiana.</title>
        <authorList>
            <person name="Chen X."/>
        </authorList>
    </citation>
    <scope>NUCLEOTIDE SEQUENCE [LARGE SCALE GENOMIC DNA]</scope>
    <source>
        <strain evidence="5">MN2024</strain>
        <tissue evidence="5">Gills</tissue>
    </source>
</reference>
<dbReference type="Proteomes" id="UP001634394">
    <property type="component" value="Unassembled WGS sequence"/>
</dbReference>
<accession>A0ABD3W7U8</accession>
<evidence type="ECO:0000256" key="1">
    <source>
        <dbReference type="ARBA" id="ARBA00022786"/>
    </source>
</evidence>
<evidence type="ECO:0000259" key="3">
    <source>
        <dbReference type="PROSITE" id="PS50237"/>
    </source>
</evidence>
<keyword evidence="6" id="KW-1185">Reference proteome</keyword>
<evidence type="ECO:0000313" key="6">
    <source>
        <dbReference type="Proteomes" id="UP001634394"/>
    </source>
</evidence>
<dbReference type="SMART" id="SM00119">
    <property type="entry name" value="HECTc"/>
    <property type="match status" value="1"/>
</dbReference>
<dbReference type="PANTHER" id="PTHR46654">
    <property type="entry name" value="E3 UBIQUITIN-PROTEIN LIGASE HECTD3"/>
    <property type="match status" value="1"/>
</dbReference>
<organism evidence="5 6">
    <name type="scientific">Sinanodonta woodiana</name>
    <name type="common">Chinese pond mussel</name>
    <name type="synonym">Anodonta woodiana</name>
    <dbReference type="NCBI Taxonomy" id="1069815"/>
    <lineage>
        <taxon>Eukaryota</taxon>
        <taxon>Metazoa</taxon>
        <taxon>Spiralia</taxon>
        <taxon>Lophotrochozoa</taxon>
        <taxon>Mollusca</taxon>
        <taxon>Bivalvia</taxon>
        <taxon>Autobranchia</taxon>
        <taxon>Heteroconchia</taxon>
        <taxon>Palaeoheterodonta</taxon>
        <taxon>Unionida</taxon>
        <taxon>Unionoidea</taxon>
        <taxon>Unionidae</taxon>
        <taxon>Unioninae</taxon>
        <taxon>Sinanodonta</taxon>
    </lineage>
</organism>
<dbReference type="SUPFAM" id="SSF49785">
    <property type="entry name" value="Galactose-binding domain-like"/>
    <property type="match status" value="1"/>
</dbReference>
<dbReference type="InterPro" id="IPR035983">
    <property type="entry name" value="Hect_E3_ubiquitin_ligase"/>
</dbReference>
<dbReference type="PROSITE" id="PS51284">
    <property type="entry name" value="DOC"/>
    <property type="match status" value="1"/>
</dbReference>
<dbReference type="SUPFAM" id="SSF56204">
    <property type="entry name" value="Hect, E3 ligase catalytic domain"/>
    <property type="match status" value="1"/>
</dbReference>
<dbReference type="Gene3D" id="3.30.2160.10">
    <property type="entry name" value="Hect, E3 ligase catalytic domain"/>
    <property type="match status" value="1"/>
</dbReference>
<feature type="domain" description="DOC" evidence="4">
    <location>
        <begin position="186"/>
        <end position="368"/>
    </location>
</feature>
<proteinExistence type="predicted"/>
<gene>
    <name evidence="5" type="ORF">ACJMK2_042574</name>
</gene>
<dbReference type="Gene3D" id="3.90.1750.10">
    <property type="entry name" value="Hect, E3 ligase catalytic domains"/>
    <property type="match status" value="1"/>
</dbReference>
<dbReference type="Pfam" id="PF03256">
    <property type="entry name" value="ANAPC10"/>
    <property type="match status" value="1"/>
</dbReference>
<feature type="domain" description="HECT" evidence="3">
    <location>
        <begin position="483"/>
        <end position="814"/>
    </location>
</feature>
<sequence length="830" mass="95913">MSIPPSRRRLARIRCLQECIQCFREQKKFPESLCYVPSDVEYSCTGKTVIKVYGETKKNSKKIRDLVCTSNSRIFASGEEYCNSAGKWLKIKKFKPTQTSDPEEFDSDVWILLYGGKSSTDESPTIVPSDSIKKPFYEQNKKINNWEEVVEYTCSVAFPNKSLVIVPPDEDAVKKLCAIPVNWTIEHDEALVRLMSHHISPENDQLGIIKNYVESIDVSSYMEEFGPSSLTDGDPDTYWESDGGQGQHWIQLRMKKGTIIKKLQITVEGSDDNYLPSRLVIQGGEADNLKTLNTISVDWEIHDSTDITVLENMTEHFPVVTIRIKECKAGGIDTRIRGIKITSTEERVYGFDRDFFKGDNLIRYPKLETYSPDELYRRSTVLQRFMTIVDSVLQYVVPTWEYSTGSYSSLEYVRQLLPLSKKRLTLIETFLKETSSDRPPEMPKLYINRRAAMEHRCDPTQDPECKNSIFMQIYEGLKPRDRNTKPLNYRWSFRYDQWWECKFLLEGVIDQGGGFRDSLSDLAEELCPSSTEGPVPLPFFIRSPNQFCEDSNINRDVYIPNPSCKDFPKYEWIGQLMGACMRGRENLVLTLPSFVWKKLVGERVTWSRDYHTVDAAEVKMVDSLATLDLEMFKAAERTWSMILCDGTVTIIKMDDDCNPMLLKYEDREKYAAEVRRIRMTELDDQINAIRRGLLKVVPQAVLDLLTWQELEHRICGDPEITIEALKKATHYDDVEEKDTRVKYLWEALKNFSNDDRSRFLRFVTGRRRLPAPLFISTGKGDMIDCLPESSTCANILYLPNFSSAKVAEEKIRYAAYNCMDIDTDMNLWED</sequence>
<evidence type="ECO:0000313" key="5">
    <source>
        <dbReference type="EMBL" id="KAL3869954.1"/>
    </source>
</evidence>
<dbReference type="Pfam" id="PF00632">
    <property type="entry name" value="HECT"/>
    <property type="match status" value="1"/>
</dbReference>
<dbReference type="Gene3D" id="3.30.2410.10">
    <property type="entry name" value="Hect, E3 ligase catalytic domain"/>
    <property type="match status" value="1"/>
</dbReference>
<dbReference type="InterPro" id="IPR004939">
    <property type="entry name" value="APC_su10/DOC_dom"/>
</dbReference>
<dbReference type="Gene3D" id="2.60.120.260">
    <property type="entry name" value="Galactose-binding domain-like"/>
    <property type="match status" value="1"/>
</dbReference>
<dbReference type="SMART" id="SM01337">
    <property type="entry name" value="APC10"/>
    <property type="match status" value="1"/>
</dbReference>
<dbReference type="PANTHER" id="PTHR46654:SF1">
    <property type="entry name" value="E3 UBIQUITIN-PROTEIN LIGASE HECTD3"/>
    <property type="match status" value="1"/>
</dbReference>
<protein>
    <recommendedName>
        <fullName evidence="7">E3 ubiquitin-protein ligase HECTD3</fullName>
    </recommendedName>
</protein>
<dbReference type="InterPro" id="IPR000569">
    <property type="entry name" value="HECT_dom"/>
</dbReference>
<dbReference type="EMBL" id="JBJQND010000008">
    <property type="protein sequence ID" value="KAL3869954.1"/>
    <property type="molecule type" value="Genomic_DNA"/>
</dbReference>
<dbReference type="AlphaFoldDB" id="A0ABD3W7U8"/>
<dbReference type="PROSITE" id="PS50237">
    <property type="entry name" value="HECT"/>
    <property type="match status" value="1"/>
</dbReference>
<evidence type="ECO:0000259" key="4">
    <source>
        <dbReference type="PROSITE" id="PS51284"/>
    </source>
</evidence>
<evidence type="ECO:0000256" key="2">
    <source>
        <dbReference type="PROSITE-ProRule" id="PRU00104"/>
    </source>
</evidence>
<name>A0ABD3W7U8_SINWO</name>
<dbReference type="InterPro" id="IPR008979">
    <property type="entry name" value="Galactose-bd-like_sf"/>
</dbReference>
<keyword evidence="1 2" id="KW-0833">Ubl conjugation pathway</keyword>